<dbReference type="PANTHER" id="PTHR16305:SF35">
    <property type="entry name" value="TRANSCRIPTIONAL ACTIVATOR DOMAIN"/>
    <property type="match status" value="1"/>
</dbReference>
<dbReference type="Proteomes" id="UP000295198">
    <property type="component" value="Unassembled WGS sequence"/>
</dbReference>
<dbReference type="GO" id="GO:0005737">
    <property type="term" value="C:cytoplasm"/>
    <property type="evidence" value="ECO:0007669"/>
    <property type="project" value="TreeGrafter"/>
</dbReference>
<dbReference type="AlphaFoldDB" id="A0A4Q4ZFL2"/>
<evidence type="ECO:0000313" key="5">
    <source>
        <dbReference type="Proteomes" id="UP000295198"/>
    </source>
</evidence>
<dbReference type="SMART" id="SM01043">
    <property type="entry name" value="BTAD"/>
    <property type="match status" value="1"/>
</dbReference>
<evidence type="ECO:0000256" key="1">
    <source>
        <dbReference type="ARBA" id="ARBA00022741"/>
    </source>
</evidence>
<evidence type="ECO:0000256" key="2">
    <source>
        <dbReference type="ARBA" id="ARBA00022840"/>
    </source>
</evidence>
<organism evidence="4 5">
    <name type="scientific">Nocardioides guangzhouensis</name>
    <dbReference type="NCBI Taxonomy" id="2497878"/>
    <lineage>
        <taxon>Bacteria</taxon>
        <taxon>Bacillati</taxon>
        <taxon>Actinomycetota</taxon>
        <taxon>Actinomycetes</taxon>
        <taxon>Propionibacteriales</taxon>
        <taxon>Nocardioidaceae</taxon>
        <taxon>Nocardioides</taxon>
    </lineage>
</organism>
<comment type="caution">
    <text evidence="4">The sequence shown here is derived from an EMBL/GenBank/DDBJ whole genome shotgun (WGS) entry which is preliminary data.</text>
</comment>
<protein>
    <submittedName>
        <fullName evidence="4">SARP family transcriptional regulator</fullName>
    </submittedName>
</protein>
<dbReference type="GO" id="GO:0004016">
    <property type="term" value="F:adenylate cyclase activity"/>
    <property type="evidence" value="ECO:0007669"/>
    <property type="project" value="TreeGrafter"/>
</dbReference>
<keyword evidence="1" id="KW-0547">Nucleotide-binding</keyword>
<dbReference type="SUPFAM" id="SSF52540">
    <property type="entry name" value="P-loop containing nucleoside triphosphate hydrolases"/>
    <property type="match status" value="1"/>
</dbReference>
<dbReference type="InterPro" id="IPR036388">
    <property type="entry name" value="WH-like_DNA-bd_sf"/>
</dbReference>
<accession>A0A4Q4ZFL2</accession>
<feature type="domain" description="Bacterial transcriptional activator" evidence="3">
    <location>
        <begin position="108"/>
        <end position="232"/>
    </location>
</feature>
<evidence type="ECO:0000313" key="4">
    <source>
        <dbReference type="EMBL" id="RYP86932.1"/>
    </source>
</evidence>
<dbReference type="Pfam" id="PF03704">
    <property type="entry name" value="BTAD"/>
    <property type="match status" value="1"/>
</dbReference>
<dbReference type="Gene3D" id="1.10.10.10">
    <property type="entry name" value="Winged helix-like DNA-binding domain superfamily/Winged helix DNA-binding domain"/>
    <property type="match status" value="1"/>
</dbReference>
<keyword evidence="2" id="KW-0067">ATP-binding</keyword>
<dbReference type="GO" id="GO:0005524">
    <property type="term" value="F:ATP binding"/>
    <property type="evidence" value="ECO:0007669"/>
    <property type="project" value="UniProtKB-KW"/>
</dbReference>
<reference evidence="4 5" key="1">
    <citation type="submission" date="2019-01" db="EMBL/GenBank/DDBJ databases">
        <title>Nocardioides guangzhouensis sp. nov., an actinobacterium isolated from soil.</title>
        <authorList>
            <person name="Fu Y."/>
            <person name="Cai Y."/>
            <person name="Lin Z."/>
            <person name="Chen P."/>
        </authorList>
    </citation>
    <scope>NUCLEOTIDE SEQUENCE [LARGE SCALE GENOMIC DNA]</scope>
    <source>
        <strain evidence="4 5">130</strain>
    </source>
</reference>
<dbReference type="InterPro" id="IPR041664">
    <property type="entry name" value="AAA_16"/>
</dbReference>
<dbReference type="InterPro" id="IPR027417">
    <property type="entry name" value="P-loop_NTPase"/>
</dbReference>
<sequence length="1039" mass="109945">MLGTFSVTLARAGAGVDEAVDESAWSRRGAAALVKLLALAERRTLHREQVVDALWPTVPVDAALPRLHKAAHYARRALAPTGTPAVAADAVVLRNDLVTLLPGREVRVDAVDFRSRAESALAAGSAEEAAAALALYAGPLLPEDLYEPWAAEWRETLTALHRDLLRLAGRWSDLVRVDPTDEAAWLALAGQHLDRGDTRGAERQLERMEQALARELGTVPSAEARRLKERIGSAAAPPGRRTPGVRLVGRRAAGDAVREHLDRAGAGRGSSLLVTGPAGVGKSAVLDLATTLARQRGWRTGRGAASRMEGAWPYAPVLEALADLSRQHPGLLDGLDDSYRQELDRALSGEQAGWSGETAHQRLFVAAAELVRLAASGHGLLLVVDDLHEADQASLRLLHYLARVAVAEQVVVALGARPGHHLRELEDSLVTRGIGHVLPLAPLDEPAVRRLVAALQPDLDDETVAEIWAVSGGLPFRILEACRTARDGGGVALSGLGGPTLEALRRVALLGSAFTTDELLAVSGLDEDATYAALAAGLDTAVVEPADTGYRFRHALVRDAVLDTFSAHERSRAGREVAETLAARGAPATRVAGLFLASGHPVQAVPHARRAVDTAGALGAYRDGLALIDAVVDHATGTDRAHLLARRGDLLLALADPAAVPAYRAALSVTSGTEHRLVQARLARAATFGGDLDTAAAALAGLELDGDAADGPILLARGNLAYFVGDLTAADAAADAARAVLSPDDPWQIVDLVALQGLLAHQRGEWFERFRQELRQTLDDPSLATAVFDAHLCVAEYLLYGPMDYTEVIRLAEQLRRRAEHHGALRGAAFATSLAGEAALLMGDLDRAEGDLTEAAALHRDVDARAGEAHSLQRLAEVRLARGDRAGARELLRRALPLARWSMVSNHLMQRIHGSLIEVAESPEEAMAAVEQGEMALGDTDRCTFCDVMFEVPAAIASADAGELDAARRHLDAAQVSAARWAGTAWEASVVEAQAHLAAATGERDESSRLSALAEELFTVAGQPLDAARLRAADGLASA</sequence>
<name>A0A4Q4ZFL2_9ACTN</name>
<dbReference type="SUPFAM" id="SSF48452">
    <property type="entry name" value="TPR-like"/>
    <property type="match status" value="2"/>
</dbReference>
<dbReference type="Pfam" id="PF13191">
    <property type="entry name" value="AAA_16"/>
    <property type="match status" value="1"/>
</dbReference>
<dbReference type="PANTHER" id="PTHR16305">
    <property type="entry name" value="TESTICULAR SOLUBLE ADENYLYL CYCLASE"/>
    <property type="match status" value="1"/>
</dbReference>
<dbReference type="InterPro" id="IPR011990">
    <property type="entry name" value="TPR-like_helical_dom_sf"/>
</dbReference>
<keyword evidence="5" id="KW-1185">Reference proteome</keyword>
<proteinExistence type="predicted"/>
<evidence type="ECO:0000259" key="3">
    <source>
        <dbReference type="SMART" id="SM01043"/>
    </source>
</evidence>
<dbReference type="InterPro" id="IPR005158">
    <property type="entry name" value="BTAD"/>
</dbReference>
<dbReference type="OrthoDB" id="134985at2"/>
<dbReference type="Gene3D" id="1.25.40.10">
    <property type="entry name" value="Tetratricopeptide repeat domain"/>
    <property type="match status" value="2"/>
</dbReference>
<gene>
    <name evidence="4" type="ORF">EKO23_07620</name>
</gene>
<dbReference type="EMBL" id="SDKM01000009">
    <property type="protein sequence ID" value="RYP86932.1"/>
    <property type="molecule type" value="Genomic_DNA"/>
</dbReference>